<feature type="chain" id="PRO_5045746258" evidence="2">
    <location>
        <begin position="22"/>
        <end position="159"/>
    </location>
</feature>
<evidence type="ECO:0000313" key="3">
    <source>
        <dbReference type="EMBL" id="CAL8130710.1"/>
    </source>
</evidence>
<name>A0ABP1RMH5_9HEXA</name>
<dbReference type="PANTHER" id="PTHR24637">
    <property type="entry name" value="COLLAGEN"/>
    <property type="match status" value="1"/>
</dbReference>
<keyword evidence="4" id="KW-1185">Reference proteome</keyword>
<feature type="compositionally biased region" description="Low complexity" evidence="1">
    <location>
        <begin position="124"/>
        <end position="133"/>
    </location>
</feature>
<feature type="compositionally biased region" description="Low complexity" evidence="1">
    <location>
        <begin position="143"/>
        <end position="159"/>
    </location>
</feature>
<dbReference type="PANTHER" id="PTHR24637:SF421">
    <property type="entry name" value="CUTICLE COLLAGEN DPY-2"/>
    <property type="match status" value="1"/>
</dbReference>
<accession>A0ABP1RMH5</accession>
<feature type="signal peptide" evidence="2">
    <location>
        <begin position="1"/>
        <end position="21"/>
    </location>
</feature>
<evidence type="ECO:0000313" key="4">
    <source>
        <dbReference type="Proteomes" id="UP001642540"/>
    </source>
</evidence>
<proteinExistence type="predicted"/>
<evidence type="ECO:0000256" key="2">
    <source>
        <dbReference type="SAM" id="SignalP"/>
    </source>
</evidence>
<comment type="caution">
    <text evidence="3">The sequence shown here is derived from an EMBL/GenBank/DDBJ whole genome shotgun (WGS) entry which is preliminary data.</text>
</comment>
<keyword evidence="2" id="KW-0732">Signal</keyword>
<protein>
    <submittedName>
        <fullName evidence="3">Uncharacterized protein</fullName>
    </submittedName>
</protein>
<dbReference type="Pfam" id="PF01391">
    <property type="entry name" value="Collagen"/>
    <property type="match status" value="1"/>
</dbReference>
<organism evidence="3 4">
    <name type="scientific">Orchesella dallaii</name>
    <dbReference type="NCBI Taxonomy" id="48710"/>
    <lineage>
        <taxon>Eukaryota</taxon>
        <taxon>Metazoa</taxon>
        <taxon>Ecdysozoa</taxon>
        <taxon>Arthropoda</taxon>
        <taxon>Hexapoda</taxon>
        <taxon>Collembola</taxon>
        <taxon>Entomobryomorpha</taxon>
        <taxon>Entomobryoidea</taxon>
        <taxon>Orchesellidae</taxon>
        <taxon>Orchesellinae</taxon>
        <taxon>Orchesella</taxon>
    </lineage>
</organism>
<dbReference type="EMBL" id="CAXLJM020000083">
    <property type="protein sequence ID" value="CAL8130710.1"/>
    <property type="molecule type" value="Genomic_DNA"/>
</dbReference>
<dbReference type="Proteomes" id="UP001642540">
    <property type="component" value="Unassembled WGS sequence"/>
</dbReference>
<reference evidence="3 4" key="1">
    <citation type="submission" date="2024-08" db="EMBL/GenBank/DDBJ databases">
        <authorList>
            <person name="Cucini C."/>
            <person name="Frati F."/>
        </authorList>
    </citation>
    <scope>NUCLEOTIDE SEQUENCE [LARGE SCALE GENOMIC DNA]</scope>
</reference>
<feature type="region of interest" description="Disordered" evidence="1">
    <location>
        <begin position="110"/>
        <end position="159"/>
    </location>
</feature>
<evidence type="ECO:0000256" key="1">
    <source>
        <dbReference type="SAM" id="MobiDB-lite"/>
    </source>
</evidence>
<dbReference type="InterPro" id="IPR008160">
    <property type="entry name" value="Collagen"/>
</dbReference>
<sequence>MIGGRFLCIWIVVVAPNLCFGELVDTIVLLEDVANKLEDVIGESLSYSTTPDSVTDYTVVPSGEIERLKQEIFDNLLTEFKKYIAENPPACNCEHVKQGFPGLPGFQGMKGDSGMPGPPGPPGYSGMPGYAGPKGQKGDIGFPGMTGLPGIPGLPGKLG</sequence>
<gene>
    <name evidence="3" type="ORF">ODALV1_LOCUS23849</name>
</gene>